<dbReference type="EMBL" id="AB811614">
    <property type="protein sequence ID" value="BAQ00845.1"/>
    <property type="molecule type" value="Genomic_DNA"/>
</dbReference>
<accession>A0A0A8J666</accession>
<reference evidence="2" key="1">
    <citation type="journal article" date="2014" name="DNA Res.">
        <title>A complete view of the genetic diversity of the Escherichia coli O-antigen biosynthesis gene cluster.</title>
        <authorList>
            <person name="Iguchi A."/>
            <person name="Iyoda S."/>
            <person name="Kikuchi T."/>
            <person name="Ogura Y."/>
            <person name="Katsura K."/>
            <person name="Ohnishi M."/>
            <person name="Hayashi T."/>
            <person name="Thomson N.R."/>
        </authorList>
    </citation>
    <scope>NUCLEOTIDE SEQUENCE</scope>
    <source>
        <strain evidence="2">H510c</strain>
    </source>
</reference>
<evidence type="ECO:0000313" key="1">
    <source>
        <dbReference type="EMBL" id="AIG62500.1"/>
    </source>
</evidence>
<organism evidence="2">
    <name type="scientific">Escherichia coli</name>
    <dbReference type="NCBI Taxonomy" id="562"/>
    <lineage>
        <taxon>Bacteria</taxon>
        <taxon>Pseudomonadati</taxon>
        <taxon>Pseudomonadota</taxon>
        <taxon>Gammaproteobacteria</taxon>
        <taxon>Enterobacterales</taxon>
        <taxon>Enterobacteriaceae</taxon>
        <taxon>Escherichia</taxon>
    </lineage>
</organism>
<dbReference type="RefSeq" id="WP_053292581.1">
    <property type="nucleotide sequence ID" value="NZ_AP022215.1"/>
</dbReference>
<dbReference type="EMBL" id="KJ755554">
    <property type="protein sequence ID" value="AIG62500.1"/>
    <property type="molecule type" value="Genomic_DNA"/>
</dbReference>
<sequence length="242" mass="28784">MELFNLINYSLYNSIIGRSYRKILRVFERNKNINKAQYGEMVVNDVMKLNYNYFPMFGTLLSLHRDGRFVFADDFDFAIIGDFPEDIISTFERNGYQLCALSLIGNKREIIEYSFSKKIKNEYIKVDIFKLKEVNNIIRHSCPNFRKEKEFVRFRDGLKICQFNSYFTVDYPKFDLTVSKWGIKIPNNPDDIFELHYGHDWEIPKTSNFIDFSAYRFIAERSETVLGPSEKLKEYIKNNMSC</sequence>
<reference evidence="1" key="2">
    <citation type="journal article" date="2016" name="PLoS ONE">
        <title>Comparison of O-Antigen Gene Clusters of All O-Serogroups of Escherichia coli and Proposal for Adopting a New Nomenclature for O-Typing.</title>
        <authorList>
            <person name="DebRoy C."/>
            <person name="Fratamico P.M."/>
            <person name="Yan X."/>
            <person name="Baranzoni G."/>
            <person name="Liu Y."/>
            <person name="Needleman D.S."/>
            <person name="Tebbs R."/>
            <person name="O'Connell C.D."/>
            <person name="Allred A."/>
            <person name="Swimley M."/>
            <person name="Mwangi M."/>
            <person name="Kapur V."/>
            <person name="Raygoza Garay J.A."/>
            <person name="Roberts E.L."/>
            <person name="Katani R."/>
        </authorList>
    </citation>
    <scope>NUCLEOTIDE SEQUENCE</scope>
    <source>
        <strain evidence="1">H 510c</strain>
    </source>
</reference>
<proteinExistence type="predicted"/>
<name>A0A0A8J666_ECOLX</name>
<evidence type="ECO:0008006" key="3">
    <source>
        <dbReference type="Google" id="ProtNLM"/>
    </source>
</evidence>
<evidence type="ECO:0000313" key="2">
    <source>
        <dbReference type="EMBL" id="BAQ00845.1"/>
    </source>
</evidence>
<protein>
    <recommendedName>
        <fullName evidence="3">LicD family protein</fullName>
    </recommendedName>
</protein>
<dbReference type="AlphaFoldDB" id="A0A0A8J666"/>